<dbReference type="EMBL" id="MIPT01000001">
    <property type="protein sequence ID" value="OHT21393.1"/>
    <property type="molecule type" value="Genomic_DNA"/>
</dbReference>
<dbReference type="Gene3D" id="3.40.50.150">
    <property type="entry name" value="Vaccinia Virus protein VP39"/>
    <property type="match status" value="1"/>
</dbReference>
<dbReference type="Proteomes" id="UP000179467">
    <property type="component" value="Unassembled WGS sequence"/>
</dbReference>
<organism evidence="1 2">
    <name type="scientific">Edaphosphingomonas haloaromaticamans</name>
    <dbReference type="NCBI Taxonomy" id="653954"/>
    <lineage>
        <taxon>Bacteria</taxon>
        <taxon>Pseudomonadati</taxon>
        <taxon>Pseudomonadota</taxon>
        <taxon>Alphaproteobacteria</taxon>
        <taxon>Sphingomonadales</taxon>
        <taxon>Rhizorhabdaceae</taxon>
        <taxon>Edaphosphingomonas</taxon>
    </lineage>
</organism>
<evidence type="ECO:0000313" key="2">
    <source>
        <dbReference type="Proteomes" id="UP000179467"/>
    </source>
</evidence>
<protein>
    <recommendedName>
        <fullName evidence="3">Protein-L-isoaspartate O-methyltransferase</fullName>
    </recommendedName>
</protein>
<reference evidence="1 2" key="1">
    <citation type="submission" date="2016-09" db="EMBL/GenBank/DDBJ databases">
        <title>Metabolic pathway, cell adaptation mechanisms and a novel monoxygenase revealed through proteogenomic-transcription analysis of a Sphingomonas haloaromaticamans strain degrading the fungicide ortho-phenylphenol.</title>
        <authorList>
            <person name="Perruchon C."/>
            <person name="Papadopoulou E.S."/>
            <person name="Rousidou C."/>
            <person name="Vasileiadis S."/>
            <person name="Tanou G."/>
            <person name="Amoutzias G."/>
            <person name="Molassiotis A."/>
            <person name="Karpouzas D.G."/>
        </authorList>
    </citation>
    <scope>NUCLEOTIDE SEQUENCE [LARGE SCALE GENOMIC DNA]</scope>
    <source>
        <strain evidence="1 2">P3</strain>
    </source>
</reference>
<accession>A0A1S1HJK3</accession>
<keyword evidence="2" id="KW-1185">Reference proteome</keyword>
<evidence type="ECO:0000313" key="1">
    <source>
        <dbReference type="EMBL" id="OHT21393.1"/>
    </source>
</evidence>
<proteinExistence type="predicted"/>
<evidence type="ECO:0008006" key="3">
    <source>
        <dbReference type="Google" id="ProtNLM"/>
    </source>
</evidence>
<gene>
    <name evidence="1" type="ORF">BHE75_03400</name>
</gene>
<dbReference type="AlphaFoldDB" id="A0A1S1HJK3"/>
<dbReference type="InterPro" id="IPR029063">
    <property type="entry name" value="SAM-dependent_MTases_sf"/>
</dbReference>
<name>A0A1S1HJK3_9SPHN</name>
<sequence>MNDTSGPRRAMVDNQIIARGISDPRVIDAMLQVPRELFVPEAARAGL</sequence>
<comment type="caution">
    <text evidence="1">The sequence shown here is derived from an EMBL/GenBank/DDBJ whole genome shotgun (WGS) entry which is preliminary data.</text>
</comment>